<evidence type="ECO:0000313" key="8">
    <source>
        <dbReference type="EMBL" id="KRL94034.1"/>
    </source>
</evidence>
<feature type="domain" description="Ribosome recycling factor" evidence="7">
    <location>
        <begin position="30"/>
        <end position="193"/>
    </location>
</feature>
<keyword evidence="4 5" id="KW-0648">Protein biosynthesis</keyword>
<evidence type="ECO:0000256" key="1">
    <source>
        <dbReference type="ARBA" id="ARBA00004496"/>
    </source>
</evidence>
<dbReference type="GO" id="GO:0006415">
    <property type="term" value="P:translational termination"/>
    <property type="evidence" value="ECO:0007669"/>
    <property type="project" value="UniProtKB-UniRule"/>
</dbReference>
<evidence type="ECO:0000256" key="6">
    <source>
        <dbReference type="SAM" id="Coils"/>
    </source>
</evidence>
<dbReference type="GO" id="GO:0005737">
    <property type="term" value="C:cytoplasm"/>
    <property type="evidence" value="ECO:0007669"/>
    <property type="project" value="UniProtKB-SubCell"/>
</dbReference>
<dbReference type="FunFam" id="1.10.132.20:FF:000001">
    <property type="entry name" value="Ribosome-recycling factor"/>
    <property type="match status" value="1"/>
</dbReference>
<dbReference type="HAMAP" id="MF_00040">
    <property type="entry name" value="RRF"/>
    <property type="match status" value="1"/>
</dbReference>
<dbReference type="InterPro" id="IPR023584">
    <property type="entry name" value="Ribosome_recyc_fac_dom"/>
</dbReference>
<dbReference type="PANTHER" id="PTHR20982">
    <property type="entry name" value="RIBOSOME RECYCLING FACTOR"/>
    <property type="match status" value="1"/>
</dbReference>
<dbReference type="Pfam" id="PF01765">
    <property type="entry name" value="RRF"/>
    <property type="match status" value="1"/>
</dbReference>
<dbReference type="PATRIC" id="fig|1423742.4.peg.1560"/>
<dbReference type="NCBIfam" id="TIGR00496">
    <property type="entry name" value="frr"/>
    <property type="match status" value="1"/>
</dbReference>
<comment type="similarity">
    <text evidence="2 5">Belongs to the RRF family.</text>
</comment>
<comment type="caution">
    <text evidence="8">The sequence shown here is derived from an EMBL/GenBank/DDBJ whole genome shotgun (WGS) entry which is preliminary data.</text>
</comment>
<comment type="function">
    <text evidence="5">Responsible for the release of ribosomes from messenger RNA at the termination of protein biosynthesis. May increase the efficiency of translation by recycling ribosomes from one round of translation to another.</text>
</comment>
<evidence type="ECO:0000313" key="9">
    <source>
        <dbReference type="Proteomes" id="UP000051084"/>
    </source>
</evidence>
<gene>
    <name evidence="5" type="primary">frr</name>
    <name evidence="8" type="ORF">FC21_GL001506</name>
</gene>
<proteinExistence type="inferred from homology"/>
<dbReference type="InterPro" id="IPR002661">
    <property type="entry name" value="Ribosome_recyc_fac"/>
</dbReference>
<evidence type="ECO:0000259" key="7">
    <source>
        <dbReference type="Pfam" id="PF01765"/>
    </source>
</evidence>
<keyword evidence="3 5" id="KW-0963">Cytoplasm</keyword>
<dbReference type="PANTHER" id="PTHR20982:SF3">
    <property type="entry name" value="MITOCHONDRIAL RIBOSOME RECYCLING FACTOR PSEUDO 1"/>
    <property type="match status" value="1"/>
</dbReference>
<dbReference type="SUPFAM" id="SSF55194">
    <property type="entry name" value="Ribosome recycling factor, RRF"/>
    <property type="match status" value="1"/>
</dbReference>
<evidence type="ECO:0000256" key="4">
    <source>
        <dbReference type="ARBA" id="ARBA00022917"/>
    </source>
</evidence>
<comment type="subcellular location">
    <subcellularLocation>
        <location evidence="1 5">Cytoplasm</location>
    </subcellularLocation>
</comment>
<keyword evidence="6" id="KW-0175">Coiled coil</keyword>
<dbReference type="Gene3D" id="3.30.1360.40">
    <property type="match status" value="1"/>
</dbReference>
<dbReference type="EMBL" id="AZGC01000039">
    <property type="protein sequence ID" value="KRL94034.1"/>
    <property type="molecule type" value="Genomic_DNA"/>
</dbReference>
<evidence type="ECO:0000256" key="2">
    <source>
        <dbReference type="ARBA" id="ARBA00005912"/>
    </source>
</evidence>
<evidence type="ECO:0000256" key="3">
    <source>
        <dbReference type="ARBA" id="ARBA00022490"/>
    </source>
</evidence>
<dbReference type="Proteomes" id="UP000051084">
    <property type="component" value="Unassembled WGS sequence"/>
</dbReference>
<dbReference type="CDD" id="cd00520">
    <property type="entry name" value="RRF"/>
    <property type="match status" value="1"/>
</dbReference>
<name>A0A0R1USS1_9LACO</name>
<evidence type="ECO:0000256" key="5">
    <source>
        <dbReference type="HAMAP-Rule" id="MF_00040"/>
    </source>
</evidence>
<dbReference type="STRING" id="417373.GCA_001570685_00597"/>
<keyword evidence="9" id="KW-1185">Reference proteome</keyword>
<dbReference type="InterPro" id="IPR036191">
    <property type="entry name" value="RRF_sf"/>
</dbReference>
<protein>
    <recommendedName>
        <fullName evidence="5">Ribosome-recycling factor</fullName>
        <shortName evidence="5">RRF</shortName>
    </recommendedName>
    <alternativeName>
        <fullName evidence="5">Ribosome-releasing factor</fullName>
    </alternativeName>
</protein>
<feature type="coiled-coil region" evidence="6">
    <location>
        <begin position="124"/>
        <end position="151"/>
    </location>
</feature>
<organism evidence="8 9">
    <name type="scientific">Limosilactobacillus equigenerosi DSM 18793 = JCM 14505</name>
    <dbReference type="NCBI Taxonomy" id="1423742"/>
    <lineage>
        <taxon>Bacteria</taxon>
        <taxon>Bacillati</taxon>
        <taxon>Bacillota</taxon>
        <taxon>Bacilli</taxon>
        <taxon>Lactobacillales</taxon>
        <taxon>Lactobacillaceae</taxon>
        <taxon>Limosilactobacillus</taxon>
    </lineage>
</organism>
<dbReference type="GO" id="GO:0043023">
    <property type="term" value="F:ribosomal large subunit binding"/>
    <property type="evidence" value="ECO:0007669"/>
    <property type="project" value="TreeGrafter"/>
</dbReference>
<sequence length="195" mass="21586">MNKIKGDFSMTGKEILAEAKDKMTKTGDALKRTLADIRAGRANASVLNPVSVEYYGAPTPLNQLASITIPEARQLLVTPFDKSTLEDIEHAIYAANLGLTPQNDGTAIRIVIPQLTEERRKELVKDVKAELENAKVAIRNVRREAMDQLKKGNKDGDFAEDEFHDLEKKVQAETDEGINNLETIAAAKEKELLEV</sequence>
<reference evidence="8 9" key="1">
    <citation type="journal article" date="2015" name="Genome Announc.">
        <title>Expanding the biotechnology potential of lactobacilli through comparative genomics of 213 strains and associated genera.</title>
        <authorList>
            <person name="Sun Z."/>
            <person name="Harris H.M."/>
            <person name="McCann A."/>
            <person name="Guo C."/>
            <person name="Argimon S."/>
            <person name="Zhang W."/>
            <person name="Yang X."/>
            <person name="Jeffery I.B."/>
            <person name="Cooney J.C."/>
            <person name="Kagawa T.F."/>
            <person name="Liu W."/>
            <person name="Song Y."/>
            <person name="Salvetti E."/>
            <person name="Wrobel A."/>
            <person name="Rasinkangas P."/>
            <person name="Parkhill J."/>
            <person name="Rea M.C."/>
            <person name="O'Sullivan O."/>
            <person name="Ritari J."/>
            <person name="Douillard F.P."/>
            <person name="Paul Ross R."/>
            <person name="Yang R."/>
            <person name="Briner A.E."/>
            <person name="Felis G.E."/>
            <person name="de Vos W.M."/>
            <person name="Barrangou R."/>
            <person name="Klaenhammer T.R."/>
            <person name="Caufield P.W."/>
            <person name="Cui Y."/>
            <person name="Zhang H."/>
            <person name="O'Toole P.W."/>
        </authorList>
    </citation>
    <scope>NUCLEOTIDE SEQUENCE [LARGE SCALE GENOMIC DNA]</scope>
    <source>
        <strain evidence="8 9">DSM 18793</strain>
    </source>
</reference>
<dbReference type="FunFam" id="3.30.1360.40:FF:000001">
    <property type="entry name" value="Ribosome-recycling factor"/>
    <property type="match status" value="1"/>
</dbReference>
<dbReference type="AlphaFoldDB" id="A0A0R1USS1"/>
<accession>A0A0R1USS1</accession>
<dbReference type="Gene3D" id="1.10.132.20">
    <property type="entry name" value="Ribosome-recycling factor"/>
    <property type="match status" value="1"/>
</dbReference>